<dbReference type="EMBL" id="SKBN01000230">
    <property type="protein sequence ID" value="TGJ80286.1"/>
    <property type="molecule type" value="Genomic_DNA"/>
</dbReference>
<dbReference type="FunFam" id="3.40.50.720:FF:000121">
    <property type="entry name" value="Prostaglandin reductase 2"/>
    <property type="match status" value="1"/>
</dbReference>
<dbReference type="AlphaFoldDB" id="A0A4Z0YRV5"/>
<evidence type="ECO:0000259" key="5">
    <source>
        <dbReference type="Pfam" id="PF16884"/>
    </source>
</evidence>
<evidence type="ECO:0000256" key="2">
    <source>
        <dbReference type="ARBA" id="ARBA00069006"/>
    </source>
</evidence>
<evidence type="ECO:0000259" key="4">
    <source>
        <dbReference type="Pfam" id="PF00107"/>
    </source>
</evidence>
<dbReference type="Gene3D" id="3.40.50.720">
    <property type="entry name" value="NAD(P)-binding Rossmann-like Domain"/>
    <property type="match status" value="1"/>
</dbReference>
<evidence type="ECO:0000256" key="1">
    <source>
        <dbReference type="ARBA" id="ARBA00023002"/>
    </source>
</evidence>
<dbReference type="PANTHER" id="PTHR43205">
    <property type="entry name" value="PROSTAGLANDIN REDUCTASE"/>
    <property type="match status" value="1"/>
</dbReference>
<accession>A0A4Z0YRV5</accession>
<dbReference type="STRING" id="37992.A0A4Z0YRV5"/>
<keyword evidence="7" id="KW-1185">Reference proteome</keyword>
<dbReference type="Proteomes" id="UP000297716">
    <property type="component" value="Unassembled WGS sequence"/>
</dbReference>
<keyword evidence="1" id="KW-0560">Oxidoreductase</keyword>
<dbReference type="InterPro" id="IPR013149">
    <property type="entry name" value="ADH-like_C"/>
</dbReference>
<dbReference type="InterPro" id="IPR011032">
    <property type="entry name" value="GroES-like_sf"/>
</dbReference>
<evidence type="ECO:0000256" key="3">
    <source>
        <dbReference type="ARBA" id="ARBA00083301"/>
    </source>
</evidence>
<dbReference type="GO" id="GO:0016628">
    <property type="term" value="F:oxidoreductase activity, acting on the CH-CH group of donors, NAD or NADP as acceptor"/>
    <property type="evidence" value="ECO:0007669"/>
    <property type="project" value="InterPro"/>
</dbReference>
<dbReference type="CDD" id="cd05288">
    <property type="entry name" value="PGDH"/>
    <property type="match status" value="1"/>
</dbReference>
<dbReference type="InterPro" id="IPR036291">
    <property type="entry name" value="NAD(P)-bd_dom_sf"/>
</dbReference>
<dbReference type="OrthoDB" id="809632at2759"/>
<name>A0A4Z0YRV5_9PEZI</name>
<proteinExistence type="predicted"/>
<feature type="domain" description="Oxidoreductase N-terminal" evidence="5">
    <location>
        <begin position="34"/>
        <end position="113"/>
    </location>
</feature>
<dbReference type="InterPro" id="IPR045010">
    <property type="entry name" value="MDR_fam"/>
</dbReference>
<evidence type="ECO:0000313" key="7">
    <source>
        <dbReference type="Proteomes" id="UP000297716"/>
    </source>
</evidence>
<dbReference type="Pfam" id="PF16884">
    <property type="entry name" value="ADH_N_2"/>
    <property type="match status" value="1"/>
</dbReference>
<organism evidence="6 7">
    <name type="scientific">Xylaria hypoxylon</name>
    <dbReference type="NCBI Taxonomy" id="37992"/>
    <lineage>
        <taxon>Eukaryota</taxon>
        <taxon>Fungi</taxon>
        <taxon>Dikarya</taxon>
        <taxon>Ascomycota</taxon>
        <taxon>Pezizomycotina</taxon>
        <taxon>Sordariomycetes</taxon>
        <taxon>Xylariomycetidae</taxon>
        <taxon>Xylariales</taxon>
        <taxon>Xylariaceae</taxon>
        <taxon>Xylaria</taxon>
    </lineage>
</organism>
<feature type="domain" description="Alcohol dehydrogenase-like C-terminal" evidence="4">
    <location>
        <begin position="168"/>
        <end position="298"/>
    </location>
</feature>
<sequence length="351" mass="38326">METNQTLIYKAYTSGTPVSGETLLIESRLFDTKAEPPSGGITVKNLYISLDPYQRNQVRLPNDRGTYSRPWVEGCPAEVVAISSIIKSDNPRFKPNDLVIGFVASGEYAAVSEDLAAGSRVLPEVDIPLPTLLNIIGVPGMSAYVSFMEYVPEPRAGKTMYISAASGAVGQIVGQLGKMYGMRVIGSTGSAEKLDFVVNELGYDAAWNYKTETTADALARLAPERLDVYYDNVGGEQLETALTYMKDFGTVVVSGMVSQFNTPDAERYGVKSLMHIVYKRLTLQGFVCSDGHLLAKHFDSFEKDMIRWTTEGKIKTKENVVTGMSNAIDAWLGMLSGDNFGKTLLKLSDSV</sequence>
<dbReference type="SUPFAM" id="SSF51735">
    <property type="entry name" value="NAD(P)-binding Rossmann-fold domains"/>
    <property type="match status" value="1"/>
</dbReference>
<reference evidence="6 7" key="1">
    <citation type="submission" date="2019-03" db="EMBL/GenBank/DDBJ databases">
        <title>Draft genome sequence of Xylaria hypoxylon DSM 108379, a ubiquitous saprotrophic-parasitic fungi on hardwood.</title>
        <authorList>
            <person name="Buettner E."/>
            <person name="Leonhardt S."/>
            <person name="Gebauer A.M."/>
            <person name="Liers C."/>
            <person name="Hofrichter M."/>
            <person name="Kellner H."/>
        </authorList>
    </citation>
    <scope>NUCLEOTIDE SEQUENCE [LARGE SCALE GENOMIC DNA]</scope>
    <source>
        <strain evidence="6 7">DSM 108379</strain>
    </source>
</reference>
<dbReference type="SUPFAM" id="SSF50129">
    <property type="entry name" value="GroES-like"/>
    <property type="match status" value="1"/>
</dbReference>
<evidence type="ECO:0000313" key="6">
    <source>
        <dbReference type="EMBL" id="TGJ80286.1"/>
    </source>
</evidence>
<dbReference type="Pfam" id="PF00107">
    <property type="entry name" value="ADH_zinc_N"/>
    <property type="match status" value="1"/>
</dbReference>
<gene>
    <name evidence="6" type="ORF">E0Z10_g8468</name>
</gene>
<dbReference type="PANTHER" id="PTHR43205:SF7">
    <property type="entry name" value="PROSTAGLANDIN REDUCTASE 1"/>
    <property type="match status" value="1"/>
</dbReference>
<dbReference type="Gene3D" id="3.90.180.10">
    <property type="entry name" value="Medium-chain alcohol dehydrogenases, catalytic domain"/>
    <property type="match status" value="1"/>
</dbReference>
<protein>
    <recommendedName>
        <fullName evidence="2">Dehydrogenase FUB6</fullName>
    </recommendedName>
    <alternativeName>
        <fullName evidence="3">Fusaric acid biosynthesis protein 6</fullName>
    </alternativeName>
</protein>
<comment type="caution">
    <text evidence="6">The sequence shown here is derived from an EMBL/GenBank/DDBJ whole genome shotgun (WGS) entry which is preliminary data.</text>
</comment>
<dbReference type="InterPro" id="IPR041694">
    <property type="entry name" value="ADH_N_2"/>
</dbReference>